<feature type="domain" description="Protein EARLY FLOWERING 4" evidence="5">
    <location>
        <begin position="36"/>
        <end position="112"/>
    </location>
</feature>
<dbReference type="GO" id="GO:0009649">
    <property type="term" value="P:entrainment of circadian clock"/>
    <property type="evidence" value="ECO:0007669"/>
    <property type="project" value="TreeGrafter"/>
</dbReference>
<keyword evidence="7" id="KW-1185">Reference proteome</keyword>
<dbReference type="EMBL" id="JAUHHV010000001">
    <property type="protein sequence ID" value="KAK1434843.1"/>
    <property type="molecule type" value="Genomic_DNA"/>
</dbReference>
<evidence type="ECO:0000256" key="3">
    <source>
        <dbReference type="ARBA" id="ARBA00023108"/>
    </source>
</evidence>
<comment type="subcellular location">
    <subcellularLocation>
        <location evidence="1">Nucleus</location>
    </subcellularLocation>
</comment>
<evidence type="ECO:0000256" key="1">
    <source>
        <dbReference type="ARBA" id="ARBA00004123"/>
    </source>
</evidence>
<dbReference type="GO" id="GO:0048511">
    <property type="term" value="P:rhythmic process"/>
    <property type="evidence" value="ECO:0007669"/>
    <property type="project" value="UniProtKB-KW"/>
</dbReference>
<dbReference type="AlphaFoldDB" id="A0AAD8L850"/>
<keyword evidence="3" id="KW-0090">Biological rhythms</keyword>
<dbReference type="PANTHER" id="PTHR33469">
    <property type="entry name" value="PROTEIN ELF4-LIKE 4"/>
    <property type="match status" value="1"/>
</dbReference>
<evidence type="ECO:0000259" key="5">
    <source>
        <dbReference type="Pfam" id="PF07011"/>
    </source>
</evidence>
<proteinExistence type="inferred from homology"/>
<evidence type="ECO:0000256" key="2">
    <source>
        <dbReference type="ARBA" id="ARBA00009514"/>
    </source>
</evidence>
<evidence type="ECO:0000256" key="4">
    <source>
        <dbReference type="ARBA" id="ARBA00023242"/>
    </source>
</evidence>
<dbReference type="Pfam" id="PF07011">
    <property type="entry name" value="Elf4"/>
    <property type="match status" value="1"/>
</dbReference>
<accession>A0AAD8L850</accession>
<name>A0AAD8L850_TARER</name>
<organism evidence="6 7">
    <name type="scientific">Tagetes erecta</name>
    <name type="common">African marigold</name>
    <dbReference type="NCBI Taxonomy" id="13708"/>
    <lineage>
        <taxon>Eukaryota</taxon>
        <taxon>Viridiplantae</taxon>
        <taxon>Streptophyta</taxon>
        <taxon>Embryophyta</taxon>
        <taxon>Tracheophyta</taxon>
        <taxon>Spermatophyta</taxon>
        <taxon>Magnoliopsida</taxon>
        <taxon>eudicotyledons</taxon>
        <taxon>Gunneridae</taxon>
        <taxon>Pentapetalae</taxon>
        <taxon>asterids</taxon>
        <taxon>campanulids</taxon>
        <taxon>Asterales</taxon>
        <taxon>Asteraceae</taxon>
        <taxon>Asteroideae</taxon>
        <taxon>Heliantheae alliance</taxon>
        <taxon>Tageteae</taxon>
        <taxon>Tagetes</taxon>
    </lineage>
</organism>
<dbReference type="GO" id="GO:0042753">
    <property type="term" value="P:positive regulation of circadian rhythm"/>
    <property type="evidence" value="ECO:0007669"/>
    <property type="project" value="InterPro"/>
</dbReference>
<dbReference type="GO" id="GO:0005634">
    <property type="term" value="C:nucleus"/>
    <property type="evidence" value="ECO:0007669"/>
    <property type="project" value="UniProtKB-SubCell"/>
</dbReference>
<gene>
    <name evidence="6" type="ORF">QVD17_00597</name>
</gene>
<evidence type="ECO:0000313" key="7">
    <source>
        <dbReference type="Proteomes" id="UP001229421"/>
    </source>
</evidence>
<dbReference type="InterPro" id="IPR040462">
    <property type="entry name" value="EARLY_FLOWERING_4"/>
</dbReference>
<protein>
    <recommendedName>
        <fullName evidence="5">Protein EARLY FLOWERING 4 domain-containing protein</fullName>
    </recommendedName>
</protein>
<reference evidence="6" key="1">
    <citation type="journal article" date="2023" name="bioRxiv">
        <title>Improved chromosome-level genome assembly for marigold (Tagetes erecta).</title>
        <authorList>
            <person name="Jiang F."/>
            <person name="Yuan L."/>
            <person name="Wang S."/>
            <person name="Wang H."/>
            <person name="Xu D."/>
            <person name="Wang A."/>
            <person name="Fan W."/>
        </authorList>
    </citation>
    <scope>NUCLEOTIDE SEQUENCE</scope>
    <source>
        <strain evidence="6">WSJ</strain>
        <tissue evidence="6">Leaf</tissue>
    </source>
</reference>
<sequence>MLVCKEMELSLAVDPTNSGGKTTKLMETESDDDEECDGEAWEMLNKGLKEVQNALDENRLLIQQVNENHQSMISDNLVKNVALIREINGNILKIRGVYSGISVSLCNFVHRRGVIKKGIGKVEFADL</sequence>
<comment type="caution">
    <text evidence="6">The sequence shown here is derived from an EMBL/GenBank/DDBJ whole genome shotgun (WGS) entry which is preliminary data.</text>
</comment>
<comment type="similarity">
    <text evidence="2">Belongs to the EARLY FLOWERING 4 family.</text>
</comment>
<evidence type="ECO:0000313" key="6">
    <source>
        <dbReference type="EMBL" id="KAK1434843.1"/>
    </source>
</evidence>
<dbReference type="InterPro" id="IPR009741">
    <property type="entry name" value="EARLY_FLOWERING_4_dom"/>
</dbReference>
<dbReference type="Proteomes" id="UP001229421">
    <property type="component" value="Unassembled WGS sequence"/>
</dbReference>
<keyword evidence="4" id="KW-0539">Nucleus</keyword>
<dbReference type="PANTHER" id="PTHR33469:SF40">
    <property type="entry name" value="PROTEIN EARLY FLOWERING 4-LIKE"/>
    <property type="match status" value="1"/>
</dbReference>